<dbReference type="GO" id="GO:0016779">
    <property type="term" value="F:nucleotidyltransferase activity"/>
    <property type="evidence" value="ECO:0007669"/>
    <property type="project" value="UniProtKB-KW"/>
</dbReference>
<dbReference type="EC" id="2.7.7.-" evidence="3"/>
<gene>
    <name evidence="3" type="ORF">MCOR_1319</name>
</gene>
<feature type="domain" description="Transposable element P transposase-like RNase H" evidence="2">
    <location>
        <begin position="124"/>
        <end position="257"/>
    </location>
</feature>
<evidence type="ECO:0000313" key="4">
    <source>
        <dbReference type="Proteomes" id="UP000507470"/>
    </source>
</evidence>
<dbReference type="InterPro" id="IPR048365">
    <property type="entry name" value="TNP-like_RNaseH_N"/>
</dbReference>
<keyword evidence="3" id="KW-0808">Transferase</keyword>
<proteinExistence type="predicted"/>
<evidence type="ECO:0000256" key="1">
    <source>
        <dbReference type="SAM" id="MobiDB-lite"/>
    </source>
</evidence>
<protein>
    <submittedName>
        <fullName evidence="3">THAP9</fullName>
        <ecNumber evidence="3">2.7.7.-</ecNumber>
    </submittedName>
</protein>
<keyword evidence="4" id="KW-1185">Reference proteome</keyword>
<accession>A0A6J8A009</accession>
<evidence type="ECO:0000313" key="3">
    <source>
        <dbReference type="EMBL" id="CAC5357823.1"/>
    </source>
</evidence>
<reference evidence="3 4" key="1">
    <citation type="submission" date="2020-06" db="EMBL/GenBank/DDBJ databases">
        <authorList>
            <person name="Li R."/>
            <person name="Bekaert M."/>
        </authorList>
    </citation>
    <scope>NUCLEOTIDE SEQUENCE [LARGE SCALE GENOMIC DNA]</scope>
    <source>
        <strain evidence="4">wild</strain>
    </source>
</reference>
<keyword evidence="3" id="KW-0548">Nucleotidyltransferase</keyword>
<dbReference type="Proteomes" id="UP000507470">
    <property type="component" value="Unassembled WGS sequence"/>
</dbReference>
<dbReference type="AlphaFoldDB" id="A0A6J8A009"/>
<dbReference type="EMBL" id="CACVKT020000259">
    <property type="protein sequence ID" value="CAC5357823.1"/>
    <property type="molecule type" value="Genomic_DNA"/>
</dbReference>
<feature type="compositionally biased region" description="Basic residues" evidence="1">
    <location>
        <begin position="1"/>
        <end position="19"/>
    </location>
</feature>
<sequence length="299" mass="34228">MPKLRKRRDVPSQRKRKKVQSTGSHNDHSYCMPNEEIVQSFLKEEVEVRGERVDPDFIEYTAKPSYSVCTGNFEADLMEFIPVATSVENAEGSASSHGFRDGDFEAVKDVVKELKHEASKRNMYSKDDPWKNFVGLLFDEVKVKSDLVYDKNSGELIGYCNLDKVGNQIMNFEKNMKDTSTTETDADIAKYMLVLMVRGVATDFKFPLAGFATLSITADFLYPIIWKAIRVLQTGFAQLKVLFLTCDGASANRKFFNIHRQVNEFIHYTNNPYADDERKLYFISDVPHLVKTTRNCFSN</sequence>
<name>A0A6J8A009_MYTCO</name>
<dbReference type="Pfam" id="PF21787">
    <property type="entry name" value="TNP-like_RNaseH_N"/>
    <property type="match status" value="1"/>
</dbReference>
<evidence type="ECO:0000259" key="2">
    <source>
        <dbReference type="Pfam" id="PF21787"/>
    </source>
</evidence>
<dbReference type="OrthoDB" id="6095245at2759"/>
<feature type="region of interest" description="Disordered" evidence="1">
    <location>
        <begin position="1"/>
        <end position="30"/>
    </location>
</feature>
<organism evidence="3 4">
    <name type="scientific">Mytilus coruscus</name>
    <name type="common">Sea mussel</name>
    <dbReference type="NCBI Taxonomy" id="42192"/>
    <lineage>
        <taxon>Eukaryota</taxon>
        <taxon>Metazoa</taxon>
        <taxon>Spiralia</taxon>
        <taxon>Lophotrochozoa</taxon>
        <taxon>Mollusca</taxon>
        <taxon>Bivalvia</taxon>
        <taxon>Autobranchia</taxon>
        <taxon>Pteriomorphia</taxon>
        <taxon>Mytilida</taxon>
        <taxon>Mytiloidea</taxon>
        <taxon>Mytilidae</taxon>
        <taxon>Mytilinae</taxon>
        <taxon>Mytilus</taxon>
    </lineage>
</organism>